<protein>
    <submittedName>
        <fullName evidence="1">Uncharacterized protein</fullName>
    </submittedName>
</protein>
<proteinExistence type="predicted"/>
<organism evidence="1 2">
    <name type="scientific">Candidatus Daviesbacteria bacterium GW2011_GWA2_40_9</name>
    <dbReference type="NCBI Taxonomy" id="1618424"/>
    <lineage>
        <taxon>Bacteria</taxon>
        <taxon>Candidatus Daviesiibacteriota</taxon>
    </lineage>
</organism>
<comment type="caution">
    <text evidence="1">The sequence shown here is derived from an EMBL/GenBank/DDBJ whole genome shotgun (WGS) entry which is preliminary data.</text>
</comment>
<evidence type="ECO:0000313" key="2">
    <source>
        <dbReference type="Proteomes" id="UP000034601"/>
    </source>
</evidence>
<reference evidence="1 2" key="1">
    <citation type="journal article" date="2015" name="Nature">
        <title>rRNA introns, odd ribosomes, and small enigmatic genomes across a large radiation of phyla.</title>
        <authorList>
            <person name="Brown C.T."/>
            <person name="Hug L.A."/>
            <person name="Thomas B.C."/>
            <person name="Sharon I."/>
            <person name="Castelle C.J."/>
            <person name="Singh A."/>
            <person name="Wilkins M.J."/>
            <person name="Williams K.H."/>
            <person name="Banfield J.F."/>
        </authorList>
    </citation>
    <scope>NUCLEOTIDE SEQUENCE [LARGE SCALE GENOMIC DNA]</scope>
</reference>
<name>A0A0G0X536_9BACT</name>
<dbReference type="AlphaFoldDB" id="A0A0G0X536"/>
<gene>
    <name evidence="1" type="ORF">UU29_C0009G0008</name>
</gene>
<dbReference type="Proteomes" id="UP000034601">
    <property type="component" value="Unassembled WGS sequence"/>
</dbReference>
<accession>A0A0G0X536</accession>
<evidence type="ECO:0000313" key="1">
    <source>
        <dbReference type="EMBL" id="KKR82737.1"/>
    </source>
</evidence>
<sequence>MTERIITEAERAVAELLFETTLLLLSDKRDAIVERLGSDSKKLKGGQRLILAKRVRILDRECDQFLFMLGETRKEGNDFARRFESIAKAEEIREQALLYILQPSQVKENTAAEQVAGVQT</sequence>
<dbReference type="EMBL" id="LCAB01000009">
    <property type="protein sequence ID" value="KKR82737.1"/>
    <property type="molecule type" value="Genomic_DNA"/>
</dbReference>